<name>A0A248TNF9_9BACI</name>
<evidence type="ECO:0000313" key="2">
    <source>
        <dbReference type="Proteomes" id="UP000215137"/>
    </source>
</evidence>
<dbReference type="KEGG" id="bko:CKF48_22145"/>
<dbReference type="AlphaFoldDB" id="A0A248TNF9"/>
<evidence type="ECO:0000313" key="1">
    <source>
        <dbReference type="EMBL" id="ASV69768.1"/>
    </source>
</evidence>
<protein>
    <submittedName>
        <fullName evidence="1">FbpB family small basic protein</fullName>
    </submittedName>
</protein>
<reference evidence="1 2" key="1">
    <citation type="submission" date="2017-08" db="EMBL/GenBank/DDBJ databases">
        <title>Complete Genome Sequence of Bacillus kochii Oregon-R-modENCODE STRAIN BDGP4, isolated from Drosophila melanogaster gut.</title>
        <authorList>
            <person name="Wan K.H."/>
            <person name="Yu C."/>
            <person name="Park S."/>
            <person name="Hammonds A.S."/>
            <person name="Booth B.W."/>
            <person name="Celniker S.E."/>
        </authorList>
    </citation>
    <scope>NUCLEOTIDE SEQUENCE [LARGE SCALE GENOMIC DNA]</scope>
    <source>
        <strain evidence="1 2">BDGP4</strain>
    </source>
</reference>
<dbReference type="RefSeq" id="WP_095373332.1">
    <property type="nucleotide sequence ID" value="NZ_CANMJM010000002.1"/>
</dbReference>
<proteinExistence type="predicted"/>
<dbReference type="GeneID" id="97216087"/>
<dbReference type="InterPro" id="IPR025004">
    <property type="entry name" value="SenN/SenS"/>
</dbReference>
<sequence>MRKPKRRTFADLVLENKLQLMKDQSAMDKIEMRLEEKHASHLKAE</sequence>
<gene>
    <name evidence="1" type="ORF">CKF48_22145</name>
</gene>
<dbReference type="Proteomes" id="UP000215137">
    <property type="component" value="Chromosome"/>
</dbReference>
<dbReference type="Pfam" id="PF13040">
    <property type="entry name" value="Fur_reg_FbpB"/>
    <property type="match status" value="1"/>
</dbReference>
<dbReference type="EMBL" id="CP022983">
    <property type="protein sequence ID" value="ASV69768.1"/>
    <property type="molecule type" value="Genomic_DNA"/>
</dbReference>
<dbReference type="OrthoDB" id="2991278at2"/>
<organism evidence="1 2">
    <name type="scientific">Cytobacillus kochii</name>
    <dbReference type="NCBI Taxonomy" id="859143"/>
    <lineage>
        <taxon>Bacteria</taxon>
        <taxon>Bacillati</taxon>
        <taxon>Bacillota</taxon>
        <taxon>Bacilli</taxon>
        <taxon>Bacillales</taxon>
        <taxon>Bacillaceae</taxon>
        <taxon>Cytobacillus</taxon>
    </lineage>
</organism>
<accession>A0A248TNF9</accession>
<keyword evidence="2" id="KW-1185">Reference proteome</keyword>